<sequence>MFFSSYLRTTFAFRLIDVDFFSFAYDKAGRHNVGVHLAILTPRLEATRGLFLRWACHFDPRSDDEDDTPLQSSALHQREDVSPLTYDLTCNKPNTRRIFNGIGIRTRS</sequence>
<protein>
    <submittedName>
        <fullName evidence="1">Uncharacterized protein</fullName>
    </submittedName>
</protein>
<dbReference type="AlphaFoldDB" id="A0A4Y2NSE3"/>
<evidence type="ECO:0000313" key="2">
    <source>
        <dbReference type="Proteomes" id="UP000499080"/>
    </source>
</evidence>
<dbReference type="EMBL" id="BGPR01009817">
    <property type="protein sequence ID" value="GBN42468.1"/>
    <property type="molecule type" value="Genomic_DNA"/>
</dbReference>
<organism evidence="1 2">
    <name type="scientific">Araneus ventricosus</name>
    <name type="common">Orbweaver spider</name>
    <name type="synonym">Epeira ventricosa</name>
    <dbReference type="NCBI Taxonomy" id="182803"/>
    <lineage>
        <taxon>Eukaryota</taxon>
        <taxon>Metazoa</taxon>
        <taxon>Ecdysozoa</taxon>
        <taxon>Arthropoda</taxon>
        <taxon>Chelicerata</taxon>
        <taxon>Arachnida</taxon>
        <taxon>Araneae</taxon>
        <taxon>Araneomorphae</taxon>
        <taxon>Entelegynae</taxon>
        <taxon>Araneoidea</taxon>
        <taxon>Araneidae</taxon>
        <taxon>Araneus</taxon>
    </lineage>
</organism>
<comment type="caution">
    <text evidence="1">The sequence shown here is derived from an EMBL/GenBank/DDBJ whole genome shotgun (WGS) entry which is preliminary data.</text>
</comment>
<reference evidence="1 2" key="1">
    <citation type="journal article" date="2019" name="Sci. Rep.">
        <title>Orb-weaving spider Araneus ventricosus genome elucidates the spidroin gene catalogue.</title>
        <authorList>
            <person name="Kono N."/>
            <person name="Nakamura H."/>
            <person name="Ohtoshi R."/>
            <person name="Moran D.A.P."/>
            <person name="Shinohara A."/>
            <person name="Yoshida Y."/>
            <person name="Fujiwara M."/>
            <person name="Mori M."/>
            <person name="Tomita M."/>
            <person name="Arakawa K."/>
        </authorList>
    </citation>
    <scope>NUCLEOTIDE SEQUENCE [LARGE SCALE GENOMIC DNA]</scope>
</reference>
<accession>A0A4Y2NSE3</accession>
<gene>
    <name evidence="1" type="ORF">AVEN_85952_1</name>
</gene>
<keyword evidence="2" id="KW-1185">Reference proteome</keyword>
<name>A0A4Y2NSE3_ARAVE</name>
<proteinExistence type="predicted"/>
<evidence type="ECO:0000313" key="1">
    <source>
        <dbReference type="EMBL" id="GBN42468.1"/>
    </source>
</evidence>
<dbReference type="Proteomes" id="UP000499080">
    <property type="component" value="Unassembled WGS sequence"/>
</dbReference>